<evidence type="ECO:0000313" key="2">
    <source>
        <dbReference type="Proteomes" id="UP000692954"/>
    </source>
</evidence>
<protein>
    <submittedName>
        <fullName evidence="1">Uncharacterized protein</fullName>
    </submittedName>
</protein>
<comment type="caution">
    <text evidence="1">The sequence shown here is derived from an EMBL/GenBank/DDBJ whole genome shotgun (WGS) entry which is preliminary data.</text>
</comment>
<dbReference type="Proteomes" id="UP000692954">
    <property type="component" value="Unassembled WGS sequence"/>
</dbReference>
<reference evidence="1" key="1">
    <citation type="submission" date="2021-01" db="EMBL/GenBank/DDBJ databases">
        <authorList>
            <consortium name="Genoscope - CEA"/>
            <person name="William W."/>
        </authorList>
    </citation>
    <scope>NUCLEOTIDE SEQUENCE</scope>
</reference>
<name>A0A8S1NUN9_9CILI</name>
<dbReference type="EMBL" id="CAJJDN010000065">
    <property type="protein sequence ID" value="CAD8095912.1"/>
    <property type="molecule type" value="Genomic_DNA"/>
</dbReference>
<gene>
    <name evidence="1" type="ORF">PSON_ATCC_30995.1.T0650154</name>
</gene>
<dbReference type="AlphaFoldDB" id="A0A8S1NUN9"/>
<proteinExistence type="predicted"/>
<keyword evidence="2" id="KW-1185">Reference proteome</keyword>
<accession>A0A8S1NUN9</accession>
<evidence type="ECO:0000313" key="1">
    <source>
        <dbReference type="EMBL" id="CAD8095912.1"/>
    </source>
</evidence>
<sequence length="54" mass="6219">MKNHYDFATSSKQAEAVVVDTISFKFHEFDSCVVKILLQKLHQSLSNRIQIIPI</sequence>
<organism evidence="1 2">
    <name type="scientific">Paramecium sonneborni</name>
    <dbReference type="NCBI Taxonomy" id="65129"/>
    <lineage>
        <taxon>Eukaryota</taxon>
        <taxon>Sar</taxon>
        <taxon>Alveolata</taxon>
        <taxon>Ciliophora</taxon>
        <taxon>Intramacronucleata</taxon>
        <taxon>Oligohymenophorea</taxon>
        <taxon>Peniculida</taxon>
        <taxon>Parameciidae</taxon>
        <taxon>Paramecium</taxon>
    </lineage>
</organism>